<evidence type="ECO:0000313" key="2">
    <source>
        <dbReference type="EMBL" id="MBE9254850.1"/>
    </source>
</evidence>
<name>A0ABR9VU11_9SYNC</name>
<proteinExistence type="predicted"/>
<keyword evidence="1" id="KW-0472">Membrane</keyword>
<keyword evidence="1" id="KW-0812">Transmembrane</keyword>
<accession>A0ABR9VU11</accession>
<evidence type="ECO:0000256" key="1">
    <source>
        <dbReference type="SAM" id="Phobius"/>
    </source>
</evidence>
<comment type="caution">
    <text evidence="2">The sequence shown here is derived from an EMBL/GenBank/DDBJ whole genome shotgun (WGS) entry which is preliminary data.</text>
</comment>
<dbReference type="Proteomes" id="UP000658720">
    <property type="component" value="Unassembled WGS sequence"/>
</dbReference>
<evidence type="ECO:0000313" key="3">
    <source>
        <dbReference type="Proteomes" id="UP000658720"/>
    </source>
</evidence>
<keyword evidence="3" id="KW-1185">Reference proteome</keyword>
<gene>
    <name evidence="2" type="ORF">IQ217_13580</name>
</gene>
<reference evidence="2 3" key="1">
    <citation type="submission" date="2020-10" db="EMBL/GenBank/DDBJ databases">
        <authorList>
            <person name="Castelo-Branco R."/>
            <person name="Eusebio N."/>
            <person name="Adriana R."/>
            <person name="Vieira A."/>
            <person name="Brugerolle De Fraissinette N."/>
            <person name="Rezende De Castro R."/>
            <person name="Schneider M.P."/>
            <person name="Vasconcelos V."/>
            <person name="Leao P.N."/>
        </authorList>
    </citation>
    <scope>NUCLEOTIDE SEQUENCE [LARGE SCALE GENOMIC DNA]</scope>
    <source>
        <strain evidence="2 3">LEGE 00031</strain>
    </source>
</reference>
<feature type="transmembrane region" description="Helical" evidence="1">
    <location>
        <begin position="29"/>
        <end position="50"/>
    </location>
</feature>
<dbReference type="EMBL" id="JADEVV010000041">
    <property type="protein sequence ID" value="MBE9254850.1"/>
    <property type="molecule type" value="Genomic_DNA"/>
</dbReference>
<organism evidence="2 3">
    <name type="scientific">Synechocystis salina LEGE 00031</name>
    <dbReference type="NCBI Taxonomy" id="1828736"/>
    <lineage>
        <taxon>Bacteria</taxon>
        <taxon>Bacillati</taxon>
        <taxon>Cyanobacteriota</taxon>
        <taxon>Cyanophyceae</taxon>
        <taxon>Synechococcales</taxon>
        <taxon>Merismopediaceae</taxon>
        <taxon>Synechocystis</taxon>
    </lineage>
</organism>
<keyword evidence="1" id="KW-1133">Transmembrane helix</keyword>
<sequence>MLVLSILSLALASFSAILCFTVQEDVIRASLGCVAVLSILVTLFFAPWALKLTLAAVPFGVERFYRLSQNTPME</sequence>
<dbReference type="RefSeq" id="WP_194020354.1">
    <property type="nucleotide sequence ID" value="NZ_JADEVV010000041.1"/>
</dbReference>
<protein>
    <submittedName>
        <fullName evidence="2">Riboflavin synthase subunit alpha</fullName>
    </submittedName>
</protein>